<dbReference type="NCBIfam" id="TIGR02937">
    <property type="entry name" value="sigma70-ECF"/>
    <property type="match status" value="1"/>
</dbReference>
<evidence type="ECO:0000256" key="2">
    <source>
        <dbReference type="ARBA" id="ARBA00023015"/>
    </source>
</evidence>
<dbReference type="InParanoid" id="A0A4R6QL73"/>
<dbReference type="InterPro" id="IPR036388">
    <property type="entry name" value="WH-like_DNA-bd_sf"/>
</dbReference>
<dbReference type="InterPro" id="IPR007627">
    <property type="entry name" value="RNA_pol_sigma70_r2"/>
</dbReference>
<dbReference type="SUPFAM" id="SSF88659">
    <property type="entry name" value="Sigma3 and sigma4 domains of RNA polymerase sigma factors"/>
    <property type="match status" value="1"/>
</dbReference>
<evidence type="ECO:0000256" key="5">
    <source>
        <dbReference type="SAM" id="MobiDB-lite"/>
    </source>
</evidence>
<feature type="domain" description="RNA polymerase sigma factor 70 region 4 type 2" evidence="7">
    <location>
        <begin position="182"/>
        <end position="229"/>
    </location>
</feature>
<dbReference type="InterPro" id="IPR014284">
    <property type="entry name" value="RNA_pol_sigma-70_dom"/>
</dbReference>
<dbReference type="OrthoDB" id="9784272at2"/>
<protein>
    <submittedName>
        <fullName evidence="8">RNA polymerase sigma-70 factor (ECF subfamily)</fullName>
    </submittedName>
</protein>
<comment type="caution">
    <text evidence="8">The sequence shown here is derived from an EMBL/GenBank/DDBJ whole genome shotgun (WGS) entry which is preliminary data.</text>
</comment>
<keyword evidence="2" id="KW-0805">Transcription regulation</keyword>
<dbReference type="SUPFAM" id="SSF88946">
    <property type="entry name" value="Sigma2 domain of RNA polymerase sigma factors"/>
    <property type="match status" value="1"/>
</dbReference>
<keyword evidence="3" id="KW-0731">Sigma factor</keyword>
<keyword evidence="9" id="KW-1185">Reference proteome</keyword>
<dbReference type="Proteomes" id="UP000295361">
    <property type="component" value="Unassembled WGS sequence"/>
</dbReference>
<dbReference type="Pfam" id="PF04542">
    <property type="entry name" value="Sigma70_r2"/>
    <property type="match status" value="1"/>
</dbReference>
<dbReference type="InterPro" id="IPR013325">
    <property type="entry name" value="RNA_pol_sigma_r2"/>
</dbReference>
<sequence length="246" mass="27268">MNATSSVHTRLRSPPQRAELGDAEPPDTIDALFEEPADHPAPEPRQQLPAGCKPCADDAQLVAWLGQIAERDERALSALYDATLSRVYGLVLRIVRRPAWAEEVVEDTYFQVWRQALRFDASRGRALTWLLGMARSRAIDALRRESRFDHDTLDDDEAPSLVDTGLRALDELLDLSQGQATLQRALLALGAQPRQLVALAFLRGLSHEEIAAQTELPLGTVKSQIRRALIILRELLNEPTAQALSA</sequence>
<dbReference type="Gene3D" id="1.10.1740.10">
    <property type="match status" value="1"/>
</dbReference>
<dbReference type="PANTHER" id="PTHR43133:SF66">
    <property type="entry name" value="ECF RNA POLYMERASE SIGMA FACTOR SIGK"/>
    <property type="match status" value="1"/>
</dbReference>
<evidence type="ECO:0000256" key="4">
    <source>
        <dbReference type="ARBA" id="ARBA00023163"/>
    </source>
</evidence>
<dbReference type="InterPro" id="IPR013324">
    <property type="entry name" value="RNA_pol_sigma_r3/r4-like"/>
</dbReference>
<dbReference type="RefSeq" id="WP_133701823.1">
    <property type="nucleotide sequence ID" value="NZ_SNXS01000004.1"/>
</dbReference>
<evidence type="ECO:0000256" key="3">
    <source>
        <dbReference type="ARBA" id="ARBA00023082"/>
    </source>
</evidence>
<dbReference type="GO" id="GO:0003677">
    <property type="term" value="F:DNA binding"/>
    <property type="evidence" value="ECO:0007669"/>
    <property type="project" value="InterPro"/>
</dbReference>
<name>A0A4R6QL73_9BURK</name>
<evidence type="ECO:0000256" key="1">
    <source>
        <dbReference type="ARBA" id="ARBA00010641"/>
    </source>
</evidence>
<gene>
    <name evidence="8" type="ORF">DES47_104254</name>
</gene>
<feature type="compositionally biased region" description="Acidic residues" evidence="5">
    <location>
        <begin position="21"/>
        <end position="35"/>
    </location>
</feature>
<comment type="similarity">
    <text evidence="1">Belongs to the sigma-70 factor family. ECF subfamily.</text>
</comment>
<keyword evidence="4" id="KW-0804">Transcription</keyword>
<dbReference type="GO" id="GO:0006352">
    <property type="term" value="P:DNA-templated transcription initiation"/>
    <property type="evidence" value="ECO:0007669"/>
    <property type="project" value="InterPro"/>
</dbReference>
<organism evidence="8 9">
    <name type="scientific">Roseateles toxinivorans</name>
    <dbReference type="NCBI Taxonomy" id="270368"/>
    <lineage>
        <taxon>Bacteria</taxon>
        <taxon>Pseudomonadati</taxon>
        <taxon>Pseudomonadota</taxon>
        <taxon>Betaproteobacteria</taxon>
        <taxon>Burkholderiales</taxon>
        <taxon>Sphaerotilaceae</taxon>
        <taxon>Roseateles</taxon>
    </lineage>
</organism>
<dbReference type="EMBL" id="SNXS01000004">
    <property type="protein sequence ID" value="TDP63972.1"/>
    <property type="molecule type" value="Genomic_DNA"/>
</dbReference>
<feature type="region of interest" description="Disordered" evidence="5">
    <location>
        <begin position="1"/>
        <end position="48"/>
    </location>
</feature>
<dbReference type="AlphaFoldDB" id="A0A4R6QL73"/>
<feature type="domain" description="RNA polymerase sigma-70 region 2" evidence="6">
    <location>
        <begin position="79"/>
        <end position="147"/>
    </location>
</feature>
<dbReference type="InterPro" id="IPR039425">
    <property type="entry name" value="RNA_pol_sigma-70-like"/>
</dbReference>
<dbReference type="GO" id="GO:0016987">
    <property type="term" value="F:sigma factor activity"/>
    <property type="evidence" value="ECO:0007669"/>
    <property type="project" value="UniProtKB-KW"/>
</dbReference>
<dbReference type="Gene3D" id="1.10.10.10">
    <property type="entry name" value="Winged helix-like DNA-binding domain superfamily/Winged helix DNA-binding domain"/>
    <property type="match status" value="1"/>
</dbReference>
<evidence type="ECO:0000259" key="7">
    <source>
        <dbReference type="Pfam" id="PF08281"/>
    </source>
</evidence>
<proteinExistence type="inferred from homology"/>
<evidence type="ECO:0000313" key="8">
    <source>
        <dbReference type="EMBL" id="TDP63972.1"/>
    </source>
</evidence>
<reference evidence="8 9" key="1">
    <citation type="submission" date="2019-03" db="EMBL/GenBank/DDBJ databases">
        <title>Genomic Encyclopedia of Type Strains, Phase IV (KMG-IV): sequencing the most valuable type-strain genomes for metagenomic binning, comparative biology and taxonomic classification.</title>
        <authorList>
            <person name="Goeker M."/>
        </authorList>
    </citation>
    <scope>NUCLEOTIDE SEQUENCE [LARGE SCALE GENOMIC DNA]</scope>
    <source>
        <strain evidence="8 9">DSM 16998</strain>
    </source>
</reference>
<dbReference type="InterPro" id="IPR013249">
    <property type="entry name" value="RNA_pol_sigma70_r4_t2"/>
</dbReference>
<dbReference type="PANTHER" id="PTHR43133">
    <property type="entry name" value="RNA POLYMERASE ECF-TYPE SIGMA FACTO"/>
    <property type="match status" value="1"/>
</dbReference>
<dbReference type="Pfam" id="PF08281">
    <property type="entry name" value="Sigma70_r4_2"/>
    <property type="match status" value="1"/>
</dbReference>
<evidence type="ECO:0000313" key="9">
    <source>
        <dbReference type="Proteomes" id="UP000295361"/>
    </source>
</evidence>
<accession>A0A4R6QL73</accession>
<evidence type="ECO:0000259" key="6">
    <source>
        <dbReference type="Pfam" id="PF04542"/>
    </source>
</evidence>